<dbReference type="SUPFAM" id="SSF53613">
    <property type="entry name" value="Ribokinase-like"/>
    <property type="match status" value="1"/>
</dbReference>
<organism evidence="5">
    <name type="scientific">bioreactor metagenome</name>
    <dbReference type="NCBI Taxonomy" id="1076179"/>
    <lineage>
        <taxon>unclassified sequences</taxon>
        <taxon>metagenomes</taxon>
        <taxon>ecological metagenomes</taxon>
    </lineage>
</organism>
<keyword evidence="2 5" id="KW-0808">Transferase</keyword>
<dbReference type="InterPro" id="IPR002173">
    <property type="entry name" value="Carboh/pur_kinase_PfkB_CS"/>
</dbReference>
<dbReference type="InterPro" id="IPR002139">
    <property type="entry name" value="Ribo/fructo_kinase"/>
</dbReference>
<proteinExistence type="inferred from homology"/>
<dbReference type="AlphaFoldDB" id="A0A644ZFU3"/>
<evidence type="ECO:0000256" key="2">
    <source>
        <dbReference type="ARBA" id="ARBA00022679"/>
    </source>
</evidence>
<name>A0A644ZFU3_9ZZZZ</name>
<dbReference type="InterPro" id="IPR029056">
    <property type="entry name" value="Ribokinase-like"/>
</dbReference>
<evidence type="ECO:0000256" key="3">
    <source>
        <dbReference type="ARBA" id="ARBA00022777"/>
    </source>
</evidence>
<dbReference type="InterPro" id="IPR052562">
    <property type="entry name" value="Ketohexokinase-related"/>
</dbReference>
<dbReference type="GO" id="GO:0016301">
    <property type="term" value="F:kinase activity"/>
    <property type="evidence" value="ECO:0007669"/>
    <property type="project" value="UniProtKB-KW"/>
</dbReference>
<dbReference type="EC" id="2.7.1.184" evidence="5"/>
<dbReference type="Pfam" id="PF00294">
    <property type="entry name" value="PfkB"/>
    <property type="match status" value="1"/>
</dbReference>
<reference evidence="5" key="1">
    <citation type="submission" date="2019-08" db="EMBL/GenBank/DDBJ databases">
        <authorList>
            <person name="Kucharzyk K."/>
            <person name="Murdoch R.W."/>
            <person name="Higgins S."/>
            <person name="Loffler F."/>
        </authorList>
    </citation>
    <scope>NUCLEOTIDE SEQUENCE</scope>
</reference>
<dbReference type="PROSITE" id="PS00584">
    <property type="entry name" value="PFKB_KINASES_2"/>
    <property type="match status" value="1"/>
</dbReference>
<dbReference type="PRINTS" id="PR00990">
    <property type="entry name" value="RIBOKINASE"/>
</dbReference>
<dbReference type="PANTHER" id="PTHR42774:SF3">
    <property type="entry name" value="KETOHEXOKINASE"/>
    <property type="match status" value="1"/>
</dbReference>
<accession>A0A644ZFU3</accession>
<evidence type="ECO:0000259" key="4">
    <source>
        <dbReference type="Pfam" id="PF00294"/>
    </source>
</evidence>
<comment type="similarity">
    <text evidence="1">Belongs to the carbohydrate kinase PfkB family.</text>
</comment>
<dbReference type="GO" id="GO:0061594">
    <property type="term" value="F:6-deoxy-6-sulfofructose kinase activity"/>
    <property type="evidence" value="ECO:0007669"/>
    <property type="project" value="UniProtKB-EC"/>
</dbReference>
<dbReference type="EMBL" id="VSSQ01008750">
    <property type="protein sequence ID" value="MPM39730.1"/>
    <property type="molecule type" value="Genomic_DNA"/>
</dbReference>
<comment type="caution">
    <text evidence="5">The sequence shown here is derived from an EMBL/GenBank/DDBJ whole genome shotgun (WGS) entry which is preliminary data.</text>
</comment>
<sequence length="308" mass="33380">MDTIHPTVVAVGHVCSDTICVLDGFPPENTSKHIESVDMQSGGGASQAIVAFSRLGGTGGYVGNIGTDETGSYLTSELEHEGVDITYVRTCEGMSSFSFVCVNSQNASRTLINYHDKLPPIQFTPEIERYIASANYVHLDGTMYENAIQAAVIAKKHGVLVSLDGSSVQKDNVLNRELAKLADILIMSEIYPCWIMEDDDRERALLNIATWGAMIVISTLGEKGCMAVVDGAIRYFPTFSDIVPIDTTGAGDVYHGAFLRGLELGYSLEKTIKFASAVSSMNCLTLGGRRGIPNFDETIAFMQAHPYR</sequence>
<dbReference type="PANTHER" id="PTHR42774">
    <property type="entry name" value="PHOSPHOTRANSFERASE SYSTEM TRANSPORT PROTEIN"/>
    <property type="match status" value="1"/>
</dbReference>
<feature type="domain" description="Carbohydrate kinase PfkB" evidence="4">
    <location>
        <begin position="7"/>
        <end position="293"/>
    </location>
</feature>
<keyword evidence="3 5" id="KW-0418">Kinase</keyword>
<evidence type="ECO:0000313" key="5">
    <source>
        <dbReference type="EMBL" id="MPM39730.1"/>
    </source>
</evidence>
<protein>
    <submittedName>
        <fullName evidence="5">Sulfofructose kinase</fullName>
        <ecNumber evidence="5">2.7.1.184</ecNumber>
    </submittedName>
</protein>
<dbReference type="Gene3D" id="3.40.1190.20">
    <property type="match status" value="1"/>
</dbReference>
<dbReference type="InterPro" id="IPR011611">
    <property type="entry name" value="PfkB_dom"/>
</dbReference>
<evidence type="ECO:0000256" key="1">
    <source>
        <dbReference type="ARBA" id="ARBA00010688"/>
    </source>
</evidence>
<gene>
    <name evidence="5" type="primary">yihV_1</name>
    <name evidence="5" type="ORF">SDC9_86364</name>
</gene>